<dbReference type="NCBIfam" id="TIGR00767">
    <property type="entry name" value="rho"/>
    <property type="match status" value="1"/>
</dbReference>
<protein>
    <recommendedName>
        <fullName evidence="9 10">Transcription termination factor Rho</fullName>
        <ecNumber evidence="9 10">3.6.4.-</ecNumber>
    </recommendedName>
    <alternativeName>
        <fullName evidence="9">ATP-dependent helicase Rho</fullName>
    </alternativeName>
</protein>
<comment type="function">
    <text evidence="9">Facilitates transcription termination by a mechanism that involves Rho binding to the nascent RNA, activation of Rho's RNA-dependent ATPase activity, and release of the mRNA from the DNA template.</text>
</comment>
<evidence type="ECO:0000256" key="1">
    <source>
        <dbReference type="ARBA" id="ARBA00022472"/>
    </source>
</evidence>
<comment type="subunit">
    <text evidence="9">Homohexamer. The homohexamer assembles into an open ring structure.</text>
</comment>
<dbReference type="InterPro" id="IPR011113">
    <property type="entry name" value="Rho_RNA-bd"/>
</dbReference>
<feature type="region of interest" description="Disordered" evidence="12">
    <location>
        <begin position="46"/>
        <end position="109"/>
    </location>
</feature>
<dbReference type="SMART" id="SM00357">
    <property type="entry name" value="CSP"/>
    <property type="match status" value="2"/>
</dbReference>
<dbReference type="SUPFAM" id="SSF52540">
    <property type="entry name" value="P-loop containing nucleoside triphosphate hydrolases"/>
    <property type="match status" value="1"/>
</dbReference>
<dbReference type="InterPro" id="IPR003593">
    <property type="entry name" value="AAA+_ATPase"/>
</dbReference>
<feature type="binding site" evidence="9">
    <location>
        <begin position="332"/>
        <end position="337"/>
    </location>
    <ligand>
        <name>ATP</name>
        <dbReference type="ChEBI" id="CHEBI:30616"/>
    </ligand>
</feature>
<evidence type="ECO:0000256" key="2">
    <source>
        <dbReference type="ARBA" id="ARBA00022741"/>
    </source>
</evidence>
<reference evidence="14 15" key="1">
    <citation type="journal article" date="2020" name="mSystems">
        <title>Defining Genomic and Predicted Metabolic Features of the Acetobacterium Genus.</title>
        <authorList>
            <person name="Ross D.E."/>
            <person name="Marshall C.W."/>
            <person name="Gulliver D."/>
            <person name="May H.D."/>
            <person name="Norman R.S."/>
        </authorList>
    </citation>
    <scope>NUCLEOTIDE SEQUENCE [LARGE SCALE GENOMIC DNA]</scope>
    <source>
        <strain evidence="14 15">DSM 4132</strain>
    </source>
</reference>
<dbReference type="CDD" id="cd04459">
    <property type="entry name" value="Rho_CSD"/>
    <property type="match status" value="1"/>
</dbReference>
<feature type="binding site" evidence="9">
    <location>
        <begin position="344"/>
        <end position="349"/>
    </location>
    <ligand>
        <name>ATP</name>
        <dbReference type="ChEBI" id="CHEBI:30616"/>
    </ligand>
</feature>
<dbReference type="EMBL" id="WJBE01000008">
    <property type="protein sequence ID" value="MBC3900063.1"/>
    <property type="molecule type" value="Genomic_DNA"/>
</dbReference>
<name>A0ABR6YXX8_9FIRM</name>
<dbReference type="Pfam" id="PF07497">
    <property type="entry name" value="Rho_RNA_bind"/>
    <property type="match status" value="2"/>
</dbReference>
<dbReference type="Pfam" id="PF00006">
    <property type="entry name" value="ATP-synt_ab"/>
    <property type="match status" value="1"/>
</dbReference>
<dbReference type="CDD" id="cd01128">
    <property type="entry name" value="rho_factor_C"/>
    <property type="match status" value="1"/>
</dbReference>
<dbReference type="Gene3D" id="3.40.50.300">
    <property type="entry name" value="P-loop containing nucleotide triphosphate hydrolases"/>
    <property type="match status" value="1"/>
</dbReference>
<dbReference type="InterPro" id="IPR000194">
    <property type="entry name" value="ATPase_F1/V1/A1_a/bsu_nucl-bd"/>
</dbReference>
<proteinExistence type="inferred from homology"/>
<keyword evidence="15" id="KW-1185">Reference proteome</keyword>
<evidence type="ECO:0000256" key="11">
    <source>
        <dbReference type="PROSITE-ProRule" id="PRU01203"/>
    </source>
</evidence>
<feature type="compositionally biased region" description="Basic and acidic residues" evidence="12">
    <location>
        <begin position="61"/>
        <end position="88"/>
    </location>
</feature>
<dbReference type="SMART" id="SM00959">
    <property type="entry name" value="Rho_N"/>
    <property type="match status" value="1"/>
</dbReference>
<dbReference type="PANTHER" id="PTHR46425">
    <property type="entry name" value="TRANSCRIPTION TERMINATION FACTOR RHO"/>
    <property type="match status" value="1"/>
</dbReference>
<evidence type="ECO:0000259" key="13">
    <source>
        <dbReference type="PROSITE" id="PS51856"/>
    </source>
</evidence>
<evidence type="ECO:0000256" key="3">
    <source>
        <dbReference type="ARBA" id="ARBA00022801"/>
    </source>
</evidence>
<dbReference type="InterPro" id="IPR036269">
    <property type="entry name" value="Rho_N_sf"/>
</dbReference>
<dbReference type="InterPro" id="IPR011112">
    <property type="entry name" value="Rho-like_N"/>
</dbReference>
<keyword evidence="7 9" id="KW-0805">Transcription regulation</keyword>
<keyword evidence="2 9" id="KW-0547">Nucleotide-binding</keyword>
<dbReference type="SMART" id="SM00382">
    <property type="entry name" value="AAA"/>
    <property type="match status" value="1"/>
</dbReference>
<dbReference type="SUPFAM" id="SSF68912">
    <property type="entry name" value="Rho N-terminal domain-like"/>
    <property type="match status" value="1"/>
</dbReference>
<dbReference type="InterPro" id="IPR011129">
    <property type="entry name" value="CSD"/>
</dbReference>
<evidence type="ECO:0000256" key="4">
    <source>
        <dbReference type="ARBA" id="ARBA00022806"/>
    </source>
</evidence>
<organism evidence="14 15">
    <name type="scientific">Acetobacterium malicum</name>
    <dbReference type="NCBI Taxonomy" id="52692"/>
    <lineage>
        <taxon>Bacteria</taxon>
        <taxon>Bacillati</taxon>
        <taxon>Bacillota</taxon>
        <taxon>Clostridia</taxon>
        <taxon>Eubacteriales</taxon>
        <taxon>Eubacteriaceae</taxon>
        <taxon>Acetobacterium</taxon>
    </lineage>
</organism>
<keyword evidence="3 9" id="KW-0378">Hydrolase</keyword>
<evidence type="ECO:0000256" key="9">
    <source>
        <dbReference type="HAMAP-Rule" id="MF_01884"/>
    </source>
</evidence>
<evidence type="ECO:0000256" key="8">
    <source>
        <dbReference type="ARBA" id="ARBA00023163"/>
    </source>
</evidence>
<keyword evidence="6 9" id="KW-0694">RNA-binding</keyword>
<evidence type="ECO:0000256" key="7">
    <source>
        <dbReference type="ARBA" id="ARBA00023015"/>
    </source>
</evidence>
<dbReference type="Proteomes" id="UP000622405">
    <property type="component" value="Unassembled WGS sequence"/>
</dbReference>
<evidence type="ECO:0000313" key="14">
    <source>
        <dbReference type="EMBL" id="MBC3900063.1"/>
    </source>
</evidence>
<evidence type="ECO:0000256" key="5">
    <source>
        <dbReference type="ARBA" id="ARBA00022840"/>
    </source>
</evidence>
<comment type="caution">
    <text evidence="9">Lacks conserved residue(s) required for the propagation of feature annotation.</text>
</comment>
<dbReference type="SUPFAM" id="SSF50249">
    <property type="entry name" value="Nucleic acid-binding proteins"/>
    <property type="match status" value="2"/>
</dbReference>
<evidence type="ECO:0000256" key="6">
    <source>
        <dbReference type="ARBA" id="ARBA00022884"/>
    </source>
</evidence>
<keyword evidence="1 9" id="KW-0806">Transcription termination</keyword>
<accession>A0ABR6YXX8</accession>
<evidence type="ECO:0000256" key="10">
    <source>
        <dbReference type="NCBIfam" id="TIGR00767"/>
    </source>
</evidence>
<feature type="domain" description="Rho RNA-BD" evidence="13">
    <location>
        <begin position="216"/>
        <end position="289"/>
    </location>
</feature>
<dbReference type="InterPro" id="IPR004665">
    <property type="entry name" value="Term_rho"/>
</dbReference>
<comment type="similarity">
    <text evidence="9 11">Belongs to the Rho family.</text>
</comment>
<keyword evidence="5 9" id="KW-0067">ATP-binding</keyword>
<dbReference type="Pfam" id="PF07498">
    <property type="entry name" value="Rho_N"/>
    <property type="match status" value="1"/>
</dbReference>
<feature type="domain" description="Rho RNA-BD" evidence="13">
    <location>
        <begin position="119"/>
        <end position="192"/>
    </location>
</feature>
<keyword evidence="4 9" id="KW-0347">Helicase</keyword>
<dbReference type="PROSITE" id="PS51856">
    <property type="entry name" value="RHO_RNA_BD"/>
    <property type="match status" value="2"/>
</dbReference>
<comment type="caution">
    <text evidence="14">The sequence shown here is derived from an EMBL/GenBank/DDBJ whole genome shotgun (WGS) entry which is preliminary data.</text>
</comment>
<feature type="compositionally biased region" description="Polar residues" evidence="12">
    <location>
        <begin position="89"/>
        <end position="104"/>
    </location>
</feature>
<keyword evidence="8 9" id="KW-0804">Transcription</keyword>
<dbReference type="InterPro" id="IPR012340">
    <property type="entry name" value="NA-bd_OB-fold"/>
</dbReference>
<dbReference type="InterPro" id="IPR041703">
    <property type="entry name" value="Rho_factor_ATP-bd"/>
</dbReference>
<dbReference type="Gene3D" id="2.40.50.140">
    <property type="entry name" value="Nucleic acid-binding proteins"/>
    <property type="match status" value="2"/>
</dbReference>
<gene>
    <name evidence="9" type="primary">rho</name>
    <name evidence="14" type="ORF">GH811_10585</name>
</gene>
<dbReference type="NCBIfam" id="NF006886">
    <property type="entry name" value="PRK09376.1"/>
    <property type="match status" value="1"/>
</dbReference>
<dbReference type="PANTHER" id="PTHR46425:SF1">
    <property type="entry name" value="TRANSCRIPTION TERMINATION FACTOR RHO"/>
    <property type="match status" value="1"/>
</dbReference>
<dbReference type="RefSeq" id="WP_186894413.1">
    <property type="nucleotide sequence ID" value="NZ_WJBE01000008.1"/>
</dbReference>
<evidence type="ECO:0000256" key="12">
    <source>
        <dbReference type="SAM" id="MobiDB-lite"/>
    </source>
</evidence>
<sequence length="588" mass="66713">MEKKSLEDLTVVELRKQAEHLGIEKTSRLKKIELIEAIEEKLESSADQADLQNHQHAHHHEIKEKERLTDDKEIPEKTPTEKNIHEKQPSQTNQRITNGSNGNGARSPYYKIKDSMDNVVVVEGNLEILPEGFGFVKNKEMKSNEEFVYISGSQIQKFKLETGDVLSGKVRPPKTGEKYSAMLFLEKVNGTKTADIIQKINSMLYVDDKKDLDRFKNSQEGILDVNPDGFGFLRTNHYLSGDHDIYVAANQIRRFNLRTGDKILGKIKMSGENEKFDALLYVEKVNGDIPEKIANRPRFERLTPIFPEERITLETTQDVVSTRMIDLFSPMGKGQRGLIVAPPKAGKTILLKEIATGITTNHPEIELIILLVDERPEEVTDMKRSIDADIVYSTFDQPPENHIKVAEIVLERGKRLVEQGKDVVILVDSLTRLTRGNNLVVSPSGRTLSGGLDPEALFFPKKFFGSARNVEEGGSLTILATALVDTGSRMDDIIFEEFKGTGNMELHLERELAERRIYPAINLNRSGTRREEKLLTAEELKVSFDIRKLYKGTTVYDLTDKIISILERTKDNEAFMKKFIDKYNAQNI</sequence>
<feature type="binding site" evidence="9">
    <location>
        <position position="375"/>
    </location>
    <ligand>
        <name>ATP</name>
        <dbReference type="ChEBI" id="CHEBI:30616"/>
    </ligand>
</feature>
<dbReference type="InterPro" id="IPR027417">
    <property type="entry name" value="P-loop_NTPase"/>
</dbReference>
<evidence type="ECO:0000313" key="15">
    <source>
        <dbReference type="Proteomes" id="UP000622405"/>
    </source>
</evidence>
<dbReference type="EC" id="3.6.4.-" evidence="9 10"/>
<dbReference type="HAMAP" id="MF_01884">
    <property type="entry name" value="Rho"/>
    <property type="match status" value="1"/>
</dbReference>